<dbReference type="Pfam" id="PF09723">
    <property type="entry name" value="Zn_ribbon_8"/>
    <property type="match status" value="1"/>
</dbReference>
<organism evidence="2 3">
    <name type="scientific">Pseudodesulfovibrio cashew</name>
    <dbReference type="NCBI Taxonomy" id="2678688"/>
    <lineage>
        <taxon>Bacteria</taxon>
        <taxon>Pseudomonadati</taxon>
        <taxon>Thermodesulfobacteriota</taxon>
        <taxon>Desulfovibrionia</taxon>
        <taxon>Desulfovibrionales</taxon>
        <taxon>Desulfovibrionaceae</taxon>
    </lineage>
</organism>
<dbReference type="InterPro" id="IPR013429">
    <property type="entry name" value="Regulatory_FmdB_Zinc_ribbon"/>
</dbReference>
<dbReference type="Gene3D" id="2.20.28.30">
    <property type="entry name" value="RNA polymerase ii, chain L"/>
    <property type="match status" value="1"/>
</dbReference>
<name>A0A6I6JD95_9BACT</name>
<sequence>MPIYEYRCRACGAEFEELVFSQDELPPCPKCGSTQVEKLMSACAVQTDGGATGLGPMPTAGSGGCSPGG</sequence>
<dbReference type="EMBL" id="CP046400">
    <property type="protein sequence ID" value="QGY40091.1"/>
    <property type="molecule type" value="Genomic_DNA"/>
</dbReference>
<gene>
    <name evidence="2" type="ORF">GM415_08105</name>
</gene>
<dbReference type="NCBIfam" id="TIGR02605">
    <property type="entry name" value="CxxC_CxxC_SSSS"/>
    <property type="match status" value="1"/>
</dbReference>
<evidence type="ECO:0000313" key="3">
    <source>
        <dbReference type="Proteomes" id="UP000428328"/>
    </source>
</evidence>
<reference evidence="2 3" key="1">
    <citation type="submission" date="2019-11" db="EMBL/GenBank/DDBJ databases">
        <authorList>
            <person name="Zheng R.K."/>
            <person name="Sun C.M."/>
        </authorList>
    </citation>
    <scope>NUCLEOTIDE SEQUENCE [LARGE SCALE GENOMIC DNA]</scope>
    <source>
        <strain evidence="2 3">SRB007</strain>
    </source>
</reference>
<feature type="domain" description="Putative regulatory protein FmdB zinc ribbon" evidence="1">
    <location>
        <begin position="1"/>
        <end position="41"/>
    </location>
</feature>
<evidence type="ECO:0000313" key="2">
    <source>
        <dbReference type="EMBL" id="QGY40091.1"/>
    </source>
</evidence>
<dbReference type="KEGG" id="psel:GM415_08105"/>
<dbReference type="Proteomes" id="UP000428328">
    <property type="component" value="Chromosome"/>
</dbReference>
<dbReference type="RefSeq" id="WP_158947314.1">
    <property type="nucleotide sequence ID" value="NZ_CP046400.1"/>
</dbReference>
<evidence type="ECO:0000259" key="1">
    <source>
        <dbReference type="SMART" id="SM00834"/>
    </source>
</evidence>
<accession>A0A6I6JD95</accession>
<proteinExistence type="predicted"/>
<keyword evidence="3" id="KW-1185">Reference proteome</keyword>
<dbReference type="AlphaFoldDB" id="A0A6I6JD95"/>
<protein>
    <submittedName>
        <fullName evidence="2">Zinc ribbon domain-containing protein</fullName>
    </submittedName>
</protein>
<dbReference type="SMART" id="SM00834">
    <property type="entry name" value="CxxC_CXXC_SSSS"/>
    <property type="match status" value="1"/>
</dbReference>